<dbReference type="RefSeq" id="WP_155344588.1">
    <property type="nucleotide sequence ID" value="NZ_BAAAHM010000022.1"/>
</dbReference>
<evidence type="ECO:0000313" key="1">
    <source>
        <dbReference type="EMBL" id="GES19497.1"/>
    </source>
</evidence>
<dbReference type="EMBL" id="BLAF01000012">
    <property type="protein sequence ID" value="GES19497.1"/>
    <property type="molecule type" value="Genomic_DNA"/>
</dbReference>
<protein>
    <submittedName>
        <fullName evidence="1">Uncharacterized protein</fullName>
    </submittedName>
</protein>
<reference evidence="1 2" key="1">
    <citation type="submission" date="2019-10" db="EMBL/GenBank/DDBJ databases">
        <title>Whole genome shotgun sequence of Acrocarpospora pleiomorpha NBRC 16267.</title>
        <authorList>
            <person name="Ichikawa N."/>
            <person name="Kimura A."/>
            <person name="Kitahashi Y."/>
            <person name="Komaki H."/>
            <person name="Oguchi A."/>
        </authorList>
    </citation>
    <scope>NUCLEOTIDE SEQUENCE [LARGE SCALE GENOMIC DNA]</scope>
    <source>
        <strain evidence="1 2">NBRC 16267</strain>
    </source>
</reference>
<keyword evidence="2" id="KW-1185">Reference proteome</keyword>
<dbReference type="Proteomes" id="UP000377595">
    <property type="component" value="Unassembled WGS sequence"/>
</dbReference>
<evidence type="ECO:0000313" key="2">
    <source>
        <dbReference type="Proteomes" id="UP000377595"/>
    </source>
</evidence>
<organism evidence="1 2">
    <name type="scientific">Acrocarpospora pleiomorpha</name>
    <dbReference type="NCBI Taxonomy" id="90975"/>
    <lineage>
        <taxon>Bacteria</taxon>
        <taxon>Bacillati</taxon>
        <taxon>Actinomycetota</taxon>
        <taxon>Actinomycetes</taxon>
        <taxon>Streptosporangiales</taxon>
        <taxon>Streptosporangiaceae</taxon>
        <taxon>Acrocarpospora</taxon>
    </lineage>
</organism>
<sequence>MILEKALGAIGNYTLIFQFIEGGNLNEILSTFGQTNLKAAHQALESIGRGGDNRQHITEAIGHLRAAHVAFKDIHSPSSKAAEYFKWDAMDRACGWDKLVCALLCICYVYLGDQGNARYYINEAVTAAERDLRLSRLDDSAAEPLGSFQAAMSSLLSGLNPSQFNYRWLGEGHAPPITIEALRKARSALPGS</sequence>
<accession>A0A5M3XD08</accession>
<gene>
    <name evidence="1" type="ORF">Aple_023930</name>
</gene>
<name>A0A5M3XD08_9ACTN</name>
<dbReference type="AlphaFoldDB" id="A0A5M3XD08"/>
<comment type="caution">
    <text evidence="1">The sequence shown here is derived from an EMBL/GenBank/DDBJ whole genome shotgun (WGS) entry which is preliminary data.</text>
</comment>
<proteinExistence type="predicted"/>